<dbReference type="Pfam" id="PF01502">
    <property type="entry name" value="PRA-CH"/>
    <property type="match status" value="1"/>
</dbReference>
<evidence type="ECO:0000256" key="6">
    <source>
        <dbReference type="ARBA" id="ARBA00022605"/>
    </source>
</evidence>
<dbReference type="GO" id="GO:0000105">
    <property type="term" value="P:L-histidine biosynthetic process"/>
    <property type="evidence" value="ECO:0007669"/>
    <property type="project" value="UniProtKB-UniPathway"/>
</dbReference>
<dbReference type="InterPro" id="IPR038019">
    <property type="entry name" value="PRib_AMP_CycHydrolase_sf"/>
</dbReference>
<dbReference type="EMBL" id="JNSJ01000001">
    <property type="protein sequence ID" value="KGA03820.1"/>
    <property type="molecule type" value="Genomic_DNA"/>
</dbReference>
<gene>
    <name evidence="10" type="ORF">GM49_0110</name>
</gene>
<protein>
    <recommendedName>
        <fullName evidence="4">Histidine biosynthesis bifunctional protein HisIE</fullName>
        <ecNumber evidence="3">3.5.4.19</ecNumber>
    </recommendedName>
</protein>
<dbReference type="GO" id="GO:0004635">
    <property type="term" value="F:phosphoribosyl-AMP cyclohydrolase activity"/>
    <property type="evidence" value="ECO:0007669"/>
    <property type="project" value="UniProtKB-EC"/>
</dbReference>
<accession>A0A094NXW1</accession>
<feature type="domain" description="Phosphoribosyl-AMP cyclohydrolase" evidence="9">
    <location>
        <begin position="32"/>
        <end position="105"/>
    </location>
</feature>
<comment type="caution">
    <text evidence="10">The sequence shown here is derived from an EMBL/GenBank/DDBJ whole genome shotgun (WGS) entry which is preliminary data.</text>
</comment>
<evidence type="ECO:0000256" key="3">
    <source>
        <dbReference type="ARBA" id="ARBA00012721"/>
    </source>
</evidence>
<keyword evidence="7" id="KW-0378">Hydrolase</keyword>
<dbReference type="FunFam" id="3.10.20.810:FF:000001">
    <property type="entry name" value="Histidine biosynthesis bifunctional protein HisIE"/>
    <property type="match status" value="1"/>
</dbReference>
<reference evidence="10" key="1">
    <citation type="submission" date="2014-05" db="EMBL/GenBank/DDBJ databases">
        <title>Key roles for freshwater Actinobacteria revealed by deep metagenomic sequencing.</title>
        <authorList>
            <person name="Ghai R."/>
            <person name="Mizuno C.M."/>
            <person name="Picazo A."/>
            <person name="Camacho A."/>
            <person name="Rodriguez-Valera F."/>
        </authorList>
    </citation>
    <scope>NUCLEOTIDE SEQUENCE</scope>
</reference>
<evidence type="ECO:0000256" key="8">
    <source>
        <dbReference type="ARBA" id="ARBA00023102"/>
    </source>
</evidence>
<dbReference type="NCBIfam" id="NF000768">
    <property type="entry name" value="PRK00051.1"/>
    <property type="match status" value="1"/>
</dbReference>
<dbReference type="EC" id="3.5.4.19" evidence="3"/>
<dbReference type="SUPFAM" id="SSF141734">
    <property type="entry name" value="HisI-like"/>
    <property type="match status" value="1"/>
</dbReference>
<sequence length="111" mass="12400">MSKIPPAIAERFRAGELIAAIAQDSESKDVLMMAWMNEESLTKTLETKRATYWSRSRNALWIKGETSGHYQDLVSLSFDCDSDCLLLSVKQTGAACHTGERTCFHSEIKLA</sequence>
<comment type="pathway">
    <text evidence="2">Amino-acid biosynthesis; L-histidine biosynthesis; L-histidine from 5-phospho-alpha-D-ribose 1-diphosphate: step 3/9.</text>
</comment>
<proteinExistence type="inferred from homology"/>
<evidence type="ECO:0000259" key="9">
    <source>
        <dbReference type="Pfam" id="PF01502"/>
    </source>
</evidence>
<dbReference type="AlphaFoldDB" id="A0A094NXW1"/>
<evidence type="ECO:0000313" key="10">
    <source>
        <dbReference type="EMBL" id="KGA03820.1"/>
    </source>
</evidence>
<keyword evidence="8" id="KW-0368">Histidine biosynthesis</keyword>
<dbReference type="UniPathway" id="UPA00031">
    <property type="reaction ID" value="UER00008"/>
</dbReference>
<organism evidence="10">
    <name type="scientific">freshwater metagenome</name>
    <dbReference type="NCBI Taxonomy" id="449393"/>
    <lineage>
        <taxon>unclassified sequences</taxon>
        <taxon>metagenomes</taxon>
        <taxon>ecological metagenomes</taxon>
    </lineage>
</organism>
<evidence type="ECO:0000256" key="7">
    <source>
        <dbReference type="ARBA" id="ARBA00022801"/>
    </source>
</evidence>
<dbReference type="Gene3D" id="3.10.20.810">
    <property type="entry name" value="Phosphoribosyl-AMP cyclohydrolase"/>
    <property type="match status" value="1"/>
</dbReference>
<evidence type="ECO:0000256" key="1">
    <source>
        <dbReference type="ARBA" id="ARBA00000024"/>
    </source>
</evidence>
<evidence type="ECO:0000256" key="4">
    <source>
        <dbReference type="ARBA" id="ARBA00017720"/>
    </source>
</evidence>
<comment type="catalytic activity">
    <reaction evidence="1">
        <text>1-(5-phospho-beta-D-ribosyl)-5'-AMP + H2O = 1-(5-phospho-beta-D-ribosyl)-5-[(5-phospho-beta-D-ribosylamino)methylideneamino]imidazole-4-carboxamide</text>
        <dbReference type="Rhea" id="RHEA:20049"/>
        <dbReference type="ChEBI" id="CHEBI:15377"/>
        <dbReference type="ChEBI" id="CHEBI:58435"/>
        <dbReference type="ChEBI" id="CHEBI:59457"/>
        <dbReference type="EC" id="3.5.4.19"/>
    </reaction>
</comment>
<evidence type="ECO:0000256" key="2">
    <source>
        <dbReference type="ARBA" id="ARBA00005169"/>
    </source>
</evidence>
<keyword evidence="5" id="KW-0963">Cytoplasm</keyword>
<dbReference type="HAMAP" id="MF_01021">
    <property type="entry name" value="HisI"/>
    <property type="match status" value="1"/>
</dbReference>
<evidence type="ECO:0000256" key="5">
    <source>
        <dbReference type="ARBA" id="ARBA00022490"/>
    </source>
</evidence>
<dbReference type="PANTHER" id="PTHR42945:SF1">
    <property type="entry name" value="HISTIDINE BIOSYNTHESIS BIFUNCTIONAL PROTEIN HIS7"/>
    <property type="match status" value="1"/>
</dbReference>
<dbReference type="PANTHER" id="PTHR42945">
    <property type="entry name" value="HISTIDINE BIOSYNTHESIS BIFUNCTIONAL PROTEIN"/>
    <property type="match status" value="1"/>
</dbReference>
<dbReference type="InterPro" id="IPR002496">
    <property type="entry name" value="PRib_AMP_CycHydrolase_dom"/>
</dbReference>
<name>A0A094NXW1_9ZZZZ</name>
<dbReference type="GO" id="GO:0004636">
    <property type="term" value="F:phosphoribosyl-ATP diphosphatase activity"/>
    <property type="evidence" value="ECO:0007669"/>
    <property type="project" value="UniProtKB-ARBA"/>
</dbReference>
<keyword evidence="6" id="KW-0028">Amino-acid biosynthesis</keyword>
<dbReference type="InterPro" id="IPR026660">
    <property type="entry name" value="PRA-CH"/>
</dbReference>